<sequence length="274" mass="30217">MGPHNDTRRTEGDGARDAEPLWFAFRGDRLLVLEGDAPRVPRASALEDFGIESYFRQLVGSLDGSPCWAVEVPEGVEAPEGMQFLDLRGIFAAVDERFFAVAGRAKQVVGWHATHRFCGRCGGETEPAEGELAMRCTRCGMMHYPRVSPAVIVRVQRGGEVLLARSPGFPKGMRSVLAGFVEPGESIEETIHREVREEVGLEVENLRYFGSQPWPFPNSLMIGFAADYAGGEIRPEPGEIEDAGWYRADVLPQLPPNVSIARRMIDDFIARTAG</sequence>
<dbReference type="InterPro" id="IPR015376">
    <property type="entry name" value="Znr_NADH_PPase"/>
</dbReference>
<feature type="binding site" evidence="6">
    <location>
        <position position="261"/>
    </location>
    <ligand>
        <name>substrate</name>
    </ligand>
</feature>
<feature type="binding site" evidence="6">
    <location>
        <position position="121"/>
    </location>
    <ligand>
        <name>Zn(2+)</name>
        <dbReference type="ChEBI" id="CHEBI:29105"/>
    </ligand>
</feature>
<comment type="similarity">
    <text evidence="6">Belongs to the Nudix hydrolase family. NudC subfamily.</text>
</comment>
<dbReference type="Pfam" id="PF09297">
    <property type="entry name" value="Zn_ribbon_NUD"/>
    <property type="match status" value="1"/>
</dbReference>
<dbReference type="Pfam" id="PF00293">
    <property type="entry name" value="NUDIX"/>
    <property type="match status" value="1"/>
</dbReference>
<dbReference type="HAMAP" id="MF_00297">
    <property type="entry name" value="Nudix_NudC"/>
    <property type="match status" value="1"/>
</dbReference>
<dbReference type="GO" id="GO:0008270">
    <property type="term" value="F:zinc ion binding"/>
    <property type="evidence" value="ECO:0007669"/>
    <property type="project" value="UniProtKB-UniRule"/>
</dbReference>
<evidence type="ECO:0000256" key="1">
    <source>
        <dbReference type="ARBA" id="ARBA00022723"/>
    </source>
</evidence>
<dbReference type="InterPro" id="IPR015375">
    <property type="entry name" value="NADH_PPase-like_N"/>
</dbReference>
<feature type="binding site" evidence="6">
    <location>
        <position position="136"/>
    </location>
    <ligand>
        <name>Zn(2+)</name>
        <dbReference type="ChEBI" id="CHEBI:29105"/>
    </ligand>
</feature>
<dbReference type="InterPro" id="IPR022925">
    <property type="entry name" value="RNA_Hydrolase_NudC"/>
</dbReference>
<keyword evidence="4 6" id="KW-0520">NAD</keyword>
<evidence type="ECO:0000256" key="2">
    <source>
        <dbReference type="ARBA" id="ARBA00022801"/>
    </source>
</evidence>
<keyword evidence="3 6" id="KW-0460">Magnesium</keyword>
<comment type="cofactor">
    <cofactor evidence="6">
        <name>Mg(2+)</name>
        <dbReference type="ChEBI" id="CHEBI:18420"/>
    </cofactor>
    <cofactor evidence="6">
        <name>Mn(2+)</name>
        <dbReference type="ChEBI" id="CHEBI:29035"/>
    </cofactor>
    <text evidence="6">Divalent metal cations. Mg(2+) or Mn(2+).</text>
</comment>
<evidence type="ECO:0000313" key="8">
    <source>
        <dbReference type="EMBL" id="CAA9430559.1"/>
    </source>
</evidence>
<comment type="function">
    <text evidence="6">mRNA decapping enzyme that specifically removes the nicotinamide adenine dinucleotide (NAD) cap from a subset of mRNAs by hydrolyzing the diphosphate linkage to produce nicotinamide mononucleotide (NMN) and 5' monophosphate mRNA. The NAD-cap is present at the 5'-end of some mRNAs and stabilizes RNA against 5'-processing. Has preference for mRNAs with a 5'-end purine. Catalyzes the hydrolysis of a broad range of dinucleotide pyrophosphates.</text>
</comment>
<proteinExistence type="inferred from homology"/>
<feature type="binding site" evidence="6">
    <location>
        <position position="198"/>
    </location>
    <ligand>
        <name>a divalent metal cation</name>
        <dbReference type="ChEBI" id="CHEBI:60240"/>
        <label>1</label>
    </ligand>
</feature>
<gene>
    <name evidence="6" type="primary">nudC</name>
    <name evidence="8" type="ORF">AVDCRST_MAG22-3236</name>
</gene>
<feature type="binding site" evidence="6">
    <location>
        <position position="194"/>
    </location>
    <ligand>
        <name>a divalent metal cation</name>
        <dbReference type="ChEBI" id="CHEBI:60240"/>
        <label>2</label>
    </ligand>
</feature>
<feature type="binding site" evidence="6">
    <location>
        <position position="139"/>
    </location>
    <ligand>
        <name>Zn(2+)</name>
        <dbReference type="ChEBI" id="CHEBI:29105"/>
    </ligand>
</feature>
<feature type="binding site" evidence="6">
    <location>
        <position position="118"/>
    </location>
    <ligand>
        <name>Zn(2+)</name>
        <dbReference type="ChEBI" id="CHEBI:29105"/>
    </ligand>
</feature>
<dbReference type="GO" id="GO:0000287">
    <property type="term" value="F:magnesium ion binding"/>
    <property type="evidence" value="ECO:0007669"/>
    <property type="project" value="UniProtKB-UniRule"/>
</dbReference>
<dbReference type="SUPFAM" id="SSF55811">
    <property type="entry name" value="Nudix"/>
    <property type="match status" value="2"/>
</dbReference>
<feature type="binding site" evidence="6">
    <location>
        <begin position="212"/>
        <end position="219"/>
    </location>
    <ligand>
        <name>substrate</name>
    </ligand>
</feature>
<dbReference type="PROSITE" id="PS51462">
    <property type="entry name" value="NUDIX"/>
    <property type="match status" value="1"/>
</dbReference>
<dbReference type="GO" id="GO:0000210">
    <property type="term" value="F:NAD+ diphosphatase activity"/>
    <property type="evidence" value="ECO:0007669"/>
    <property type="project" value="UniProtKB-UniRule"/>
</dbReference>
<dbReference type="Pfam" id="PF09296">
    <property type="entry name" value="NUDIX-like"/>
    <property type="match status" value="1"/>
</dbReference>
<feature type="domain" description="Nudix hydrolase" evidence="7">
    <location>
        <begin position="145"/>
        <end position="270"/>
    </location>
</feature>
<feature type="binding site" evidence="6">
    <location>
        <position position="88"/>
    </location>
    <ligand>
        <name>substrate</name>
    </ligand>
</feature>
<evidence type="ECO:0000259" key="7">
    <source>
        <dbReference type="PROSITE" id="PS51462"/>
    </source>
</evidence>
<dbReference type="InterPro" id="IPR049734">
    <property type="entry name" value="NudC-like_C"/>
</dbReference>
<keyword evidence="6" id="KW-0862">Zinc</keyword>
<dbReference type="NCBIfam" id="NF001299">
    <property type="entry name" value="PRK00241.1"/>
    <property type="match status" value="1"/>
</dbReference>
<comment type="cofactor">
    <cofactor evidence="6">
        <name>Zn(2+)</name>
        <dbReference type="ChEBI" id="CHEBI:29105"/>
    </cofactor>
    <text evidence="6">Binds 1 zinc ion per subunit.</text>
</comment>
<dbReference type="PANTHER" id="PTHR11383">
    <property type="entry name" value="NUCLEOSIDE DIPHOSPHATE-LINKED MOIETY X MOTIF 13"/>
    <property type="match status" value="1"/>
</dbReference>
<comment type="catalytic activity">
    <reaction evidence="6">
        <text>NADH + H2O = reduced beta-nicotinamide D-ribonucleotide + AMP + 2 H(+)</text>
        <dbReference type="Rhea" id="RHEA:48868"/>
        <dbReference type="ChEBI" id="CHEBI:15377"/>
        <dbReference type="ChEBI" id="CHEBI:15378"/>
        <dbReference type="ChEBI" id="CHEBI:57945"/>
        <dbReference type="ChEBI" id="CHEBI:90832"/>
        <dbReference type="ChEBI" id="CHEBI:456215"/>
        <dbReference type="EC" id="3.6.1.22"/>
    </reaction>
</comment>
<dbReference type="PROSITE" id="PS00893">
    <property type="entry name" value="NUDIX_BOX"/>
    <property type="match status" value="1"/>
</dbReference>
<evidence type="ECO:0000256" key="4">
    <source>
        <dbReference type="ARBA" id="ARBA00023027"/>
    </source>
</evidence>
<dbReference type="CDD" id="cd03429">
    <property type="entry name" value="NUDIX_NADH_pyrophosphatase_Nudt13"/>
    <property type="match status" value="1"/>
</dbReference>
<keyword evidence="2 6" id="KW-0378">Hydrolase</keyword>
<dbReference type="EMBL" id="CADCUV010000153">
    <property type="protein sequence ID" value="CAA9430559.1"/>
    <property type="molecule type" value="Genomic_DNA"/>
</dbReference>
<feature type="binding site" evidence="6">
    <location>
        <position position="239"/>
    </location>
    <ligand>
        <name>a divalent metal cation</name>
        <dbReference type="ChEBI" id="CHEBI:60240"/>
        <label>3</label>
    </ligand>
</feature>
<dbReference type="Gene3D" id="3.90.79.10">
    <property type="entry name" value="Nucleoside Triphosphate Pyrophosphohydrolase"/>
    <property type="match status" value="1"/>
</dbReference>
<dbReference type="InterPro" id="IPR000086">
    <property type="entry name" value="NUDIX_hydrolase_dom"/>
</dbReference>
<accession>A0A6J4Q4P0</accession>
<feature type="binding site" evidence="6">
    <location>
        <position position="144"/>
    </location>
    <ligand>
        <name>substrate</name>
    </ligand>
</feature>
<name>A0A6J4Q4P0_9ACTN</name>
<keyword evidence="5 6" id="KW-0464">Manganese</keyword>
<evidence type="ECO:0000256" key="3">
    <source>
        <dbReference type="ARBA" id="ARBA00022842"/>
    </source>
</evidence>
<protein>
    <recommendedName>
        <fullName evidence="6">NAD-capped RNA hydrolase NudC</fullName>
        <shortName evidence="6">DeNADding enzyme NudC</shortName>
        <ecNumber evidence="6">3.6.1.-</ecNumber>
    </recommendedName>
    <alternativeName>
        <fullName evidence="6">NADH pyrophosphatase</fullName>
        <ecNumber evidence="6">3.6.1.22</ecNumber>
    </alternativeName>
</protein>
<dbReference type="GO" id="GO:0030145">
    <property type="term" value="F:manganese ion binding"/>
    <property type="evidence" value="ECO:0007669"/>
    <property type="project" value="UniProtKB-UniRule"/>
</dbReference>
<dbReference type="PANTHER" id="PTHR11383:SF3">
    <property type="entry name" value="NAD(P)H PYROPHOSPHATASE NUDT13, MITOCHONDRIAL"/>
    <property type="match status" value="1"/>
</dbReference>
<dbReference type="Gene3D" id="3.90.79.20">
    <property type="match status" value="1"/>
</dbReference>
<comment type="catalytic activity">
    <reaction evidence="6">
        <text>NAD(+) + H2O = beta-nicotinamide D-ribonucleotide + AMP + 2 H(+)</text>
        <dbReference type="Rhea" id="RHEA:11800"/>
        <dbReference type="ChEBI" id="CHEBI:14649"/>
        <dbReference type="ChEBI" id="CHEBI:15377"/>
        <dbReference type="ChEBI" id="CHEBI:15378"/>
        <dbReference type="ChEBI" id="CHEBI:57540"/>
        <dbReference type="ChEBI" id="CHEBI:456215"/>
        <dbReference type="EC" id="3.6.1.22"/>
    </reaction>
</comment>
<comment type="catalytic activity">
    <reaction evidence="6">
        <text>a 5'-end NAD(+)-phospho-ribonucleoside in mRNA + H2O = a 5'-end phospho-adenosine-phospho-ribonucleoside in mRNA + beta-nicotinamide D-ribonucleotide + 2 H(+)</text>
        <dbReference type="Rhea" id="RHEA:60876"/>
        <dbReference type="Rhea" id="RHEA-COMP:15698"/>
        <dbReference type="Rhea" id="RHEA-COMP:15719"/>
        <dbReference type="ChEBI" id="CHEBI:14649"/>
        <dbReference type="ChEBI" id="CHEBI:15377"/>
        <dbReference type="ChEBI" id="CHEBI:15378"/>
        <dbReference type="ChEBI" id="CHEBI:144029"/>
        <dbReference type="ChEBI" id="CHEBI:144051"/>
    </reaction>
</comment>
<feature type="binding site" evidence="6">
    <location>
        <position position="178"/>
    </location>
    <ligand>
        <name>a divalent metal cation</name>
        <dbReference type="ChEBI" id="CHEBI:60240"/>
        <label>1</label>
    </ligand>
</feature>
<keyword evidence="1 6" id="KW-0479">Metal-binding</keyword>
<feature type="binding site" evidence="6">
    <location>
        <position position="198"/>
    </location>
    <ligand>
        <name>a divalent metal cation</name>
        <dbReference type="ChEBI" id="CHEBI:60240"/>
        <label>3</label>
    </ligand>
</feature>
<comment type="caution">
    <text evidence="6">Lacks conserved residue(s) required for the propagation of feature annotation.</text>
</comment>
<comment type="subunit">
    <text evidence="6">Homodimer.</text>
</comment>
<dbReference type="InterPro" id="IPR020084">
    <property type="entry name" value="NUDIX_hydrolase_CS"/>
</dbReference>
<evidence type="ECO:0000256" key="6">
    <source>
        <dbReference type="HAMAP-Rule" id="MF_00297"/>
    </source>
</evidence>
<dbReference type="AlphaFoldDB" id="A0A6J4Q4P0"/>
<evidence type="ECO:0000256" key="5">
    <source>
        <dbReference type="ARBA" id="ARBA00023211"/>
    </source>
</evidence>
<feature type="binding site" evidence="6">
    <location>
        <position position="194"/>
    </location>
    <ligand>
        <name>a divalent metal cation</name>
        <dbReference type="ChEBI" id="CHEBI:60240"/>
        <label>3</label>
    </ligand>
</feature>
<reference evidence="8" key="1">
    <citation type="submission" date="2020-02" db="EMBL/GenBank/DDBJ databases">
        <authorList>
            <person name="Meier V. D."/>
        </authorList>
    </citation>
    <scope>NUCLEOTIDE SEQUENCE</scope>
    <source>
        <strain evidence="8">AVDCRST_MAG22</strain>
    </source>
</reference>
<organism evidence="8">
    <name type="scientific">uncultured Rubrobacteraceae bacterium</name>
    <dbReference type="NCBI Taxonomy" id="349277"/>
    <lineage>
        <taxon>Bacteria</taxon>
        <taxon>Bacillati</taxon>
        <taxon>Actinomycetota</taxon>
        <taxon>Rubrobacteria</taxon>
        <taxon>Rubrobacterales</taxon>
        <taxon>Rubrobacteraceae</taxon>
        <taxon>environmental samples</taxon>
    </lineage>
</organism>
<feature type="short sequence motif" description="Nudix box" evidence="6">
    <location>
        <begin position="179"/>
        <end position="200"/>
    </location>
</feature>
<feature type="binding site" evidence="6">
    <location>
        <position position="239"/>
    </location>
    <ligand>
        <name>a divalent metal cation</name>
        <dbReference type="ChEBI" id="CHEBI:60240"/>
        <label>1</label>
    </ligand>
</feature>
<dbReference type="InterPro" id="IPR015797">
    <property type="entry name" value="NUDIX_hydrolase-like_dom_sf"/>
</dbReference>
<feature type="binding site" evidence="6">
    <location>
        <position position="131"/>
    </location>
    <ligand>
        <name>substrate</name>
    </ligand>
</feature>
<dbReference type="EC" id="3.6.1.-" evidence="6"/>
<dbReference type="EC" id="3.6.1.22" evidence="6"/>